<dbReference type="Proteomes" id="UP000007148">
    <property type="component" value="Unassembled WGS sequence"/>
</dbReference>
<dbReference type="PANTHER" id="PTHR48182:SF2">
    <property type="entry name" value="PROTEIN SERAC1"/>
    <property type="match status" value="1"/>
</dbReference>
<protein>
    <submittedName>
        <fullName evidence="8">Related to tetratricopeptide repeat domain protein-Neosartorya fischeri</fullName>
    </submittedName>
</protein>
<proteinExistence type="predicted"/>
<dbReference type="SUPFAM" id="SSF53474">
    <property type="entry name" value="alpha/beta-Hydrolases"/>
    <property type="match status" value="1"/>
</dbReference>
<feature type="compositionally biased region" description="Basic and acidic residues" evidence="7">
    <location>
        <begin position="27"/>
        <end position="45"/>
    </location>
</feature>
<dbReference type="GO" id="GO:0016020">
    <property type="term" value="C:membrane"/>
    <property type="evidence" value="ECO:0007669"/>
    <property type="project" value="UniProtKB-SubCell"/>
</dbReference>
<dbReference type="InterPro" id="IPR029058">
    <property type="entry name" value="AB_hydrolase_fold"/>
</dbReference>
<keyword evidence="9" id="KW-1185">Reference proteome</keyword>
<accession>G4TXP6</accession>
<dbReference type="InterPro" id="IPR052374">
    <property type="entry name" value="SERAC1"/>
</dbReference>
<dbReference type="EMBL" id="CAFZ01000605">
    <property type="protein sequence ID" value="CCA76089.1"/>
    <property type="molecule type" value="Genomic_DNA"/>
</dbReference>
<dbReference type="HOGENOM" id="CLU_000288_125_13_1"/>
<organism evidence="8 9">
    <name type="scientific">Serendipita indica (strain DSM 11827)</name>
    <name type="common">Root endophyte fungus</name>
    <name type="synonym">Piriformospora indica</name>
    <dbReference type="NCBI Taxonomy" id="1109443"/>
    <lineage>
        <taxon>Eukaryota</taxon>
        <taxon>Fungi</taxon>
        <taxon>Dikarya</taxon>
        <taxon>Basidiomycota</taxon>
        <taxon>Agaricomycotina</taxon>
        <taxon>Agaricomycetes</taxon>
        <taxon>Sebacinales</taxon>
        <taxon>Serendipitaceae</taxon>
        <taxon>Serendipita</taxon>
    </lineage>
</organism>
<reference evidence="8 9" key="1">
    <citation type="journal article" date="2011" name="PLoS Pathog.">
        <title>Endophytic Life Strategies Decoded by Genome and Transcriptome Analyses of the Mutualistic Root Symbiont Piriformospora indica.</title>
        <authorList>
            <person name="Zuccaro A."/>
            <person name="Lahrmann U."/>
            <person name="Guldener U."/>
            <person name="Langen G."/>
            <person name="Pfiffi S."/>
            <person name="Biedenkopf D."/>
            <person name="Wong P."/>
            <person name="Samans B."/>
            <person name="Grimm C."/>
            <person name="Basiewicz M."/>
            <person name="Murat C."/>
            <person name="Martin F."/>
            <person name="Kogel K.H."/>
        </authorList>
    </citation>
    <scope>NUCLEOTIDE SEQUENCE [LARGE SCALE GENOMIC DNA]</scope>
    <source>
        <strain evidence="8 9">DSM 11827</strain>
    </source>
</reference>
<dbReference type="InParanoid" id="G4TXP6"/>
<keyword evidence="6" id="KW-0472">Membrane</keyword>
<dbReference type="InterPro" id="IPR027417">
    <property type="entry name" value="P-loop_NTPase"/>
</dbReference>
<dbReference type="eggNOG" id="KOG2029">
    <property type="taxonomic scope" value="Eukaryota"/>
</dbReference>
<comment type="caution">
    <text evidence="8">The sequence shown here is derived from an EMBL/GenBank/DDBJ whole genome shotgun (WGS) entry which is preliminary data.</text>
</comment>
<evidence type="ECO:0000256" key="5">
    <source>
        <dbReference type="ARBA" id="ARBA00023128"/>
    </source>
</evidence>
<dbReference type="GO" id="GO:0005783">
    <property type="term" value="C:endoplasmic reticulum"/>
    <property type="evidence" value="ECO:0007669"/>
    <property type="project" value="UniProtKB-SubCell"/>
</dbReference>
<evidence type="ECO:0000313" key="9">
    <source>
        <dbReference type="Proteomes" id="UP000007148"/>
    </source>
</evidence>
<dbReference type="InterPro" id="IPR011990">
    <property type="entry name" value="TPR-like_helical_dom_sf"/>
</dbReference>
<evidence type="ECO:0000256" key="6">
    <source>
        <dbReference type="ARBA" id="ARBA00023136"/>
    </source>
</evidence>
<evidence type="ECO:0000256" key="7">
    <source>
        <dbReference type="SAM" id="MobiDB-lite"/>
    </source>
</evidence>
<feature type="region of interest" description="Disordered" evidence="7">
    <location>
        <begin position="1"/>
        <end position="48"/>
    </location>
</feature>
<evidence type="ECO:0000256" key="3">
    <source>
        <dbReference type="ARBA" id="ARBA00004370"/>
    </source>
</evidence>
<dbReference type="Gene3D" id="1.25.40.10">
    <property type="entry name" value="Tetratricopeptide repeat domain"/>
    <property type="match status" value="1"/>
</dbReference>
<name>G4TXP6_SERID</name>
<dbReference type="Gene3D" id="3.40.50.300">
    <property type="entry name" value="P-loop containing nucleotide triphosphate hydrolases"/>
    <property type="match status" value="1"/>
</dbReference>
<evidence type="ECO:0000313" key="8">
    <source>
        <dbReference type="EMBL" id="CCA76089.1"/>
    </source>
</evidence>
<feature type="compositionally biased region" description="Polar residues" evidence="7">
    <location>
        <begin position="1"/>
        <end position="17"/>
    </location>
</feature>
<comment type="subcellular location">
    <subcellularLocation>
        <location evidence="2">Endoplasmic reticulum</location>
    </subcellularLocation>
    <subcellularLocation>
        <location evidence="3">Membrane</location>
    </subcellularLocation>
    <subcellularLocation>
        <location evidence="1">Mitochondrion</location>
    </subcellularLocation>
</comment>
<dbReference type="PANTHER" id="PTHR48182">
    <property type="entry name" value="PROTEIN SERAC1"/>
    <property type="match status" value="1"/>
</dbReference>
<dbReference type="AlphaFoldDB" id="G4TXP6"/>
<dbReference type="SUPFAM" id="SSF52540">
    <property type="entry name" value="P-loop containing nucleoside triphosphate hydrolases"/>
    <property type="match status" value="1"/>
</dbReference>
<evidence type="ECO:0000256" key="2">
    <source>
        <dbReference type="ARBA" id="ARBA00004240"/>
    </source>
</evidence>
<evidence type="ECO:0000256" key="1">
    <source>
        <dbReference type="ARBA" id="ARBA00004173"/>
    </source>
</evidence>
<dbReference type="Gene3D" id="3.40.50.1820">
    <property type="entry name" value="alpha/beta hydrolase"/>
    <property type="match status" value="1"/>
</dbReference>
<dbReference type="OrthoDB" id="1658288at2759"/>
<dbReference type="GO" id="GO:0005739">
    <property type="term" value="C:mitochondrion"/>
    <property type="evidence" value="ECO:0007669"/>
    <property type="project" value="UniProtKB-SubCell"/>
</dbReference>
<keyword evidence="5" id="KW-0496">Mitochondrion</keyword>
<evidence type="ECO:0000256" key="4">
    <source>
        <dbReference type="ARBA" id="ARBA00022824"/>
    </source>
</evidence>
<gene>
    <name evidence="8" type="ORF">PIIN_10089</name>
</gene>
<sequence length="794" mass="89689">MANRSHTPQKNPQSRPQTARRPVKSTRNADRNSDKRPDPRSKVDDLGFLELSPGTDPIVDIVAIHGLDGHREKSWATKGSIMWLRDFLPTDLSNARVLSYGYDADTSSRECVSTQTMRRHADGFARALARRRKDHPRRPFIFVAHDLGGIILKWALVICHNQRLETKCDLRDLLTSTHAILFFGTPHSGTDTSLLEQVTRVASVYMETTDTIPKDLRVHSSELENIQSLYVQASTNIHTNVSYSSAVIAGDPNATAIVLHTDHRDLVRFAVQDQDNYQTVLHYLREYVDDAAVQVKEKWVKEDAHRGVSKGESIPEEVIMPKPRPPVSRGYIERIHFQSLITRKLLPDGPVKHQPRCILHGLGGAGKTQLATNWIQENESRFNRVIFVDATSEAQLEADLQHAVEHLGYKEKKWLLFIDNADSPDLDLRPYLPRSVDGAILITTRNRQCTKYAQDGAVPVGGREESEAINLLHTTADIAPASSADSLEIVKELGMLALAITQAGVYIRDTKRLSTYLDTFRKSRDRLLSKQLDLDSEYTSSTYTAFDLSFHRLQKTTQEFLKLCAFLHHSLIPLSLFERSITSGFTTHTVEKSCPPPASDKTFRSKLEEIFGKTWDEVSFQEIINAALRASLINVTTDGLFYAVHPLLQMYIQDSLVVEDKKNYIRMTAQLLLGAIRPAPGSNVELWQLLPHANSVPLSTQSENLAHTLVFNDFYDSLGNWNTCWKLLECSLAQVQRCQGERHIDTMLVMSRLGEALWCCGELGKAEKMQRDTHVLRLEVSGPRHPDTIPWSIW</sequence>
<keyword evidence="4" id="KW-0256">Endoplasmic reticulum</keyword>